<protein>
    <submittedName>
        <fullName evidence="1">Ligand-binding SRPBCC domain-containing protein</fullName>
    </submittedName>
</protein>
<dbReference type="OrthoDB" id="9801773at2"/>
<name>A0A1Y6CXY1_9GAMM</name>
<accession>A0A1Y6CXY1</accession>
<sequence>MKVYRLHRVQRLPVSLEQAWPFFSTPRNLERITPGFLHFAITSDPPEDIYPGLIITYRIAAVAGIPMTWATEIKHVEPLRRFVDEQRIGPFRFWYHEHSFRAVEGGIEMEDTVHYVMPWGWFGRLVHAVFIGARLRAIFDFRREYLAGLWKNAGPLNPSPPPACN</sequence>
<reference evidence="1 2" key="1">
    <citation type="submission" date="2016-12" db="EMBL/GenBank/DDBJ databases">
        <authorList>
            <person name="Song W.-J."/>
            <person name="Kurnit D.M."/>
        </authorList>
    </citation>
    <scope>NUCLEOTIDE SEQUENCE [LARGE SCALE GENOMIC DNA]</scope>
    <source>
        <strain evidence="1 2">175</strain>
    </source>
</reference>
<gene>
    <name evidence="1" type="ORF">SAMN02949497_2564</name>
</gene>
<dbReference type="InterPro" id="IPR023393">
    <property type="entry name" value="START-like_dom_sf"/>
</dbReference>
<organism evidence="1 2">
    <name type="scientific">Methylomagnum ishizawai</name>
    <dbReference type="NCBI Taxonomy" id="1760988"/>
    <lineage>
        <taxon>Bacteria</taxon>
        <taxon>Pseudomonadati</taxon>
        <taxon>Pseudomonadota</taxon>
        <taxon>Gammaproteobacteria</taxon>
        <taxon>Methylococcales</taxon>
        <taxon>Methylococcaceae</taxon>
        <taxon>Methylomagnum</taxon>
    </lineage>
</organism>
<evidence type="ECO:0000313" key="1">
    <source>
        <dbReference type="EMBL" id="SMF95211.1"/>
    </source>
</evidence>
<dbReference type="EMBL" id="FXAM01000001">
    <property type="protein sequence ID" value="SMF95211.1"/>
    <property type="molecule type" value="Genomic_DNA"/>
</dbReference>
<proteinExistence type="predicted"/>
<dbReference type="RefSeq" id="WP_085213250.1">
    <property type="nucleotide sequence ID" value="NZ_FXAM01000001.1"/>
</dbReference>
<dbReference type="AlphaFoldDB" id="A0A1Y6CXY1"/>
<evidence type="ECO:0000313" key="2">
    <source>
        <dbReference type="Proteomes" id="UP000192923"/>
    </source>
</evidence>
<dbReference type="Proteomes" id="UP000192923">
    <property type="component" value="Unassembled WGS sequence"/>
</dbReference>
<dbReference type="SUPFAM" id="SSF55961">
    <property type="entry name" value="Bet v1-like"/>
    <property type="match status" value="1"/>
</dbReference>
<dbReference type="Gene3D" id="3.30.530.20">
    <property type="match status" value="1"/>
</dbReference>
<dbReference type="STRING" id="1760988.SAMN02949497_2564"/>
<keyword evidence="2" id="KW-1185">Reference proteome</keyword>
<dbReference type="CDD" id="cd07820">
    <property type="entry name" value="SRPBCC_3"/>
    <property type="match status" value="1"/>
</dbReference>